<accession>A0A3G9GD55</accession>
<evidence type="ECO:0000313" key="2">
    <source>
        <dbReference type="Proteomes" id="UP000278756"/>
    </source>
</evidence>
<dbReference type="EMBL" id="AP018829">
    <property type="protein sequence ID" value="BBF82639.1"/>
    <property type="molecule type" value="Genomic_DNA"/>
</dbReference>
<reference evidence="2" key="2">
    <citation type="journal article" date="2017" name="Plant Physiol. Biochem.">
        <title>Differential oxidative and antioxidative response of duckweed Lemna minor toward plant growth promoting/inhibiting bacteria.</title>
        <authorList>
            <person name="Ishizawa H."/>
            <person name="Kuroda M."/>
            <person name="Morikawa M."/>
            <person name="Ike M."/>
        </authorList>
    </citation>
    <scope>NUCLEOTIDE SEQUENCE [LARGE SCALE GENOMIC DNA]</scope>
    <source>
        <strain evidence="2">M6</strain>
    </source>
</reference>
<organism evidence="1 2">
    <name type="scientific">Asticcacaulis excentricus</name>
    <dbReference type="NCBI Taxonomy" id="78587"/>
    <lineage>
        <taxon>Bacteria</taxon>
        <taxon>Pseudomonadati</taxon>
        <taxon>Pseudomonadota</taxon>
        <taxon>Alphaproteobacteria</taxon>
        <taxon>Caulobacterales</taxon>
        <taxon>Caulobacteraceae</taxon>
        <taxon>Asticcacaulis</taxon>
    </lineage>
</organism>
<proteinExistence type="predicted"/>
<dbReference type="Proteomes" id="UP000278756">
    <property type="component" value="Plasmid pASEM-1"/>
</dbReference>
<geneLocation type="plasmid" evidence="2">
    <name>pasem-1 dna</name>
</geneLocation>
<evidence type="ECO:0000313" key="1">
    <source>
        <dbReference type="EMBL" id="BBF82639.1"/>
    </source>
</evidence>
<dbReference type="AlphaFoldDB" id="A0A3G9GD55"/>
<name>A0A3G9GD55_9CAUL</name>
<keyword evidence="1" id="KW-0614">Plasmid</keyword>
<sequence>MEAGFVRAHPAELFKLGRLLNVPVGAFFETDPVSGEVR</sequence>
<gene>
    <name evidence="1" type="ORF">EM6_3280</name>
</gene>
<evidence type="ECO:0008006" key="3">
    <source>
        <dbReference type="Google" id="ProtNLM"/>
    </source>
</evidence>
<reference evidence="2" key="1">
    <citation type="journal article" date="2017" name="Biotechnol. Biofuels">
        <title>Evaluation of environmental bacterial communities as a factor affecting the growth of duckweed Lemna minor.</title>
        <authorList>
            <person name="Ishizawa H."/>
            <person name="Kuroda M."/>
            <person name="Morikawa M."/>
            <person name="Ike M."/>
        </authorList>
    </citation>
    <scope>NUCLEOTIDE SEQUENCE [LARGE SCALE GENOMIC DNA]</scope>
    <source>
        <strain evidence="2">M6</strain>
    </source>
</reference>
<protein>
    <recommendedName>
        <fullName evidence="3">XRE family transcriptional regulator</fullName>
    </recommendedName>
</protein>